<dbReference type="GO" id="GO:0003677">
    <property type="term" value="F:DNA binding"/>
    <property type="evidence" value="ECO:0007669"/>
    <property type="project" value="InterPro"/>
</dbReference>
<evidence type="ECO:0000259" key="2">
    <source>
        <dbReference type="PROSITE" id="PS51898"/>
    </source>
</evidence>
<dbReference type="GO" id="GO:0015074">
    <property type="term" value="P:DNA integration"/>
    <property type="evidence" value="ECO:0007669"/>
    <property type="project" value="InterPro"/>
</dbReference>
<dbReference type="InterPro" id="IPR002104">
    <property type="entry name" value="Integrase_catalytic"/>
</dbReference>
<dbReference type="InterPro" id="IPR011010">
    <property type="entry name" value="DNA_brk_join_enz"/>
</dbReference>
<dbReference type="AlphaFoldDB" id="A0A927AVT1"/>
<accession>A0A927AVT1</accession>
<dbReference type="PANTHER" id="PTHR30349:SF64">
    <property type="entry name" value="PROPHAGE INTEGRASE INTD-RELATED"/>
    <property type="match status" value="1"/>
</dbReference>
<dbReference type="Pfam" id="PF00589">
    <property type="entry name" value="Phage_integrase"/>
    <property type="match status" value="1"/>
</dbReference>
<organism evidence="3 4">
    <name type="scientific">Spirosoma profusum</name>
    <dbReference type="NCBI Taxonomy" id="2771354"/>
    <lineage>
        <taxon>Bacteria</taxon>
        <taxon>Pseudomonadati</taxon>
        <taxon>Bacteroidota</taxon>
        <taxon>Cytophagia</taxon>
        <taxon>Cytophagales</taxon>
        <taxon>Cytophagaceae</taxon>
        <taxon>Spirosoma</taxon>
    </lineage>
</organism>
<dbReference type="PROSITE" id="PS51898">
    <property type="entry name" value="TYR_RECOMBINASE"/>
    <property type="match status" value="1"/>
</dbReference>
<protein>
    <submittedName>
        <fullName evidence="3">Tyrosine-type recombinase/integrase</fullName>
    </submittedName>
</protein>
<dbReference type="EMBL" id="JACWZY010000053">
    <property type="protein sequence ID" value="MBD2705345.1"/>
    <property type="molecule type" value="Genomic_DNA"/>
</dbReference>
<name>A0A927AVT1_9BACT</name>
<dbReference type="PANTHER" id="PTHR30349">
    <property type="entry name" value="PHAGE INTEGRASE-RELATED"/>
    <property type="match status" value="1"/>
</dbReference>
<dbReference type="InterPro" id="IPR050090">
    <property type="entry name" value="Tyrosine_recombinase_XerCD"/>
</dbReference>
<comment type="caution">
    <text evidence="3">The sequence shown here is derived from an EMBL/GenBank/DDBJ whole genome shotgun (WGS) entry which is preliminary data.</text>
</comment>
<reference evidence="3" key="1">
    <citation type="submission" date="2020-09" db="EMBL/GenBank/DDBJ databases">
        <authorList>
            <person name="Kim M.K."/>
        </authorList>
    </citation>
    <scope>NUCLEOTIDE SEQUENCE</scope>
    <source>
        <strain evidence="3">BT702</strain>
    </source>
</reference>
<sequence>MNDCRNLYLCSYYLHGLRARDLILARVSQLVAEWHIVDDKPVRRYRFLTTALKTEKTKAIVVEVEVLSILLNYAQGKQPDDFLFPFMGDQYRTKPEAVQLRRAKAQNSYVDHLLKKIALSLGINKPLAMHSARHTFAEMLMEETGDVRLVQASLAHAKLTTTERYFATGSKQSFTDKANELYRRQGMARITVEIESVRSETIVKHLAKQGEKTVSPNEP</sequence>
<evidence type="ECO:0000313" key="3">
    <source>
        <dbReference type="EMBL" id="MBD2705345.1"/>
    </source>
</evidence>
<keyword evidence="1" id="KW-0233">DNA recombination</keyword>
<proteinExistence type="predicted"/>
<dbReference type="Gene3D" id="1.10.443.10">
    <property type="entry name" value="Intergrase catalytic core"/>
    <property type="match status" value="1"/>
</dbReference>
<dbReference type="SUPFAM" id="SSF56349">
    <property type="entry name" value="DNA breaking-rejoining enzymes"/>
    <property type="match status" value="1"/>
</dbReference>
<dbReference type="GO" id="GO:0006310">
    <property type="term" value="P:DNA recombination"/>
    <property type="evidence" value="ECO:0007669"/>
    <property type="project" value="UniProtKB-KW"/>
</dbReference>
<evidence type="ECO:0000256" key="1">
    <source>
        <dbReference type="ARBA" id="ARBA00023172"/>
    </source>
</evidence>
<dbReference type="Proteomes" id="UP000598820">
    <property type="component" value="Unassembled WGS sequence"/>
</dbReference>
<evidence type="ECO:0000313" key="4">
    <source>
        <dbReference type="Proteomes" id="UP000598820"/>
    </source>
</evidence>
<keyword evidence="4" id="KW-1185">Reference proteome</keyword>
<gene>
    <name evidence="3" type="ORF">IC229_32315</name>
</gene>
<feature type="domain" description="Tyr recombinase" evidence="2">
    <location>
        <begin position="1"/>
        <end position="179"/>
    </location>
</feature>
<dbReference type="InterPro" id="IPR013762">
    <property type="entry name" value="Integrase-like_cat_sf"/>
</dbReference>